<protein>
    <submittedName>
        <fullName evidence="1">Uncharacterized protein</fullName>
    </submittedName>
</protein>
<reference evidence="1 2" key="1">
    <citation type="journal article" date="2002" name="Nat. Biotechnol.">
        <title>Genome sequence of the dissimilatory metal ion-reducing bacterium Shewanella oneidensis.</title>
        <authorList>
            <person name="Heidelberg J.F."/>
            <person name="Paulsen I.T."/>
            <person name="Nelson K.E."/>
            <person name="Gaidos E.J."/>
            <person name="Nelson W.C."/>
            <person name="Read T.D."/>
            <person name="Eisen J.A."/>
            <person name="Seshadri R."/>
            <person name="Ward N."/>
            <person name="Methe B."/>
            <person name="Clayton R.A."/>
            <person name="Meyer T."/>
            <person name="Tsapin A."/>
            <person name="Scott J."/>
            <person name="Beanan M."/>
            <person name="Brinkac L."/>
            <person name="Daugherty S."/>
            <person name="DeBoy R.T."/>
            <person name="Dodson R.J."/>
            <person name="Durkin A.S."/>
            <person name="Haft D.H."/>
            <person name="Kolonay J.F."/>
            <person name="Madupu R."/>
            <person name="Peterson J.D."/>
            <person name="Umayam L.A."/>
            <person name="White O."/>
            <person name="Wolf A.M."/>
            <person name="Vamathevan J."/>
            <person name="Weidman J."/>
            <person name="Impraim M."/>
            <person name="Lee K."/>
            <person name="Berry K."/>
            <person name="Lee C."/>
            <person name="Mueller J."/>
            <person name="Khouri H."/>
            <person name="Gill J."/>
            <person name="Utterback T.R."/>
            <person name="McDonald L.A."/>
            <person name="Feldblyum T.V."/>
            <person name="Smith H.O."/>
            <person name="Venter J.C."/>
            <person name="Nealson K.H."/>
            <person name="Fraser C.M."/>
        </authorList>
    </citation>
    <scope>NUCLEOTIDE SEQUENCE [LARGE SCALE GENOMIC DNA]</scope>
    <source>
        <strain evidence="2">ATCC 700550 / JCM 31522 / CIP 106686 / LMG 19005 / NCIMB 14063 / MR-1</strain>
    </source>
</reference>
<dbReference type="HOGENOM" id="CLU_1874016_0_0_6"/>
<dbReference type="KEGG" id="son:SO_A0131"/>
<dbReference type="BioCyc" id="SONE211586:G1GMP-4541-MONOMER"/>
<name>Q8E822_SHEON</name>
<evidence type="ECO:0000313" key="2">
    <source>
        <dbReference type="Proteomes" id="UP000008186"/>
    </source>
</evidence>
<sequence>MKKIFYWNIFTILVLLLYPLIQGVFFSEVRQISFVENGKRISTKISHTAGFATIITSVDSEPIFINIAIALKFTDEKIIYIPFSRKSNKNGFVINKIRIIEHWPIDPFNIYYVIMYKKNKAIVHMSNKKLELTRDI</sequence>
<dbReference type="EMBL" id="AE014300">
    <property type="protein sequence ID" value="AAN53050.2"/>
    <property type="molecule type" value="Genomic_DNA"/>
</dbReference>
<organism evidence="1 2">
    <name type="scientific">Shewanella oneidensis (strain ATCC 700550 / JCM 31522 / CIP 106686 / LMG 19005 / NCIMB 14063 / MR-1)</name>
    <dbReference type="NCBI Taxonomy" id="211586"/>
    <lineage>
        <taxon>Bacteria</taxon>
        <taxon>Pseudomonadati</taxon>
        <taxon>Pseudomonadota</taxon>
        <taxon>Gammaproteobacteria</taxon>
        <taxon>Alteromonadales</taxon>
        <taxon>Shewanellaceae</taxon>
        <taxon>Shewanella</taxon>
    </lineage>
</organism>
<geneLocation type="plasmid" evidence="1 2">
    <name>megaplasmid</name>
</geneLocation>
<dbReference type="RefSeq" id="WP_011074431.1">
    <property type="nucleotide sequence ID" value="NC_004349.1"/>
</dbReference>
<dbReference type="AlphaFoldDB" id="Q8E822"/>
<accession>Q8E822</accession>
<dbReference type="Proteomes" id="UP000008186">
    <property type="component" value="Plasmid megaplasmid"/>
</dbReference>
<evidence type="ECO:0000313" key="1">
    <source>
        <dbReference type="EMBL" id="AAN53050.2"/>
    </source>
</evidence>
<keyword evidence="1" id="KW-0614">Plasmid</keyword>
<proteinExistence type="predicted"/>
<gene>
    <name evidence="1" type="ordered locus">SO_A0131</name>
</gene>
<keyword evidence="2" id="KW-1185">Reference proteome</keyword>